<dbReference type="Proteomes" id="UP001298753">
    <property type="component" value="Unassembled WGS sequence"/>
</dbReference>
<comment type="cofactor">
    <cofactor evidence="7">
        <name>Zn(2+)</name>
        <dbReference type="ChEBI" id="CHEBI:29105"/>
    </cofactor>
    <text evidence="7">Binds 1 zinc ion per subunit.</text>
</comment>
<dbReference type="EMBL" id="JAJEPX010000017">
    <property type="protein sequence ID" value="MCC2176866.1"/>
    <property type="molecule type" value="Genomic_DNA"/>
</dbReference>
<feature type="binding site" evidence="7">
    <location>
        <position position="124"/>
    </location>
    <ligand>
        <name>Zn(2+)</name>
        <dbReference type="ChEBI" id="CHEBI:29105"/>
    </ligand>
</feature>
<dbReference type="CDD" id="cd07153">
    <property type="entry name" value="Fur_like"/>
    <property type="match status" value="1"/>
</dbReference>
<organism evidence="8 9">
    <name type="scientific">Agathobaculum butyriciproducens</name>
    <dbReference type="NCBI Taxonomy" id="1628085"/>
    <lineage>
        <taxon>Bacteria</taxon>
        <taxon>Bacillati</taxon>
        <taxon>Bacillota</taxon>
        <taxon>Clostridia</taxon>
        <taxon>Eubacteriales</taxon>
        <taxon>Butyricicoccaceae</taxon>
        <taxon>Agathobaculum</taxon>
    </lineage>
</organism>
<dbReference type="Gene3D" id="1.10.10.10">
    <property type="entry name" value="Winged helix-like DNA-binding domain superfamily/Winged helix DNA-binding domain"/>
    <property type="match status" value="1"/>
</dbReference>
<dbReference type="InterPro" id="IPR002481">
    <property type="entry name" value="FUR"/>
</dbReference>
<evidence type="ECO:0000256" key="4">
    <source>
        <dbReference type="ARBA" id="ARBA00023015"/>
    </source>
</evidence>
<accession>A0AAW4W0S7</accession>
<dbReference type="GO" id="GO:0008270">
    <property type="term" value="F:zinc ion binding"/>
    <property type="evidence" value="ECO:0007669"/>
    <property type="project" value="TreeGrafter"/>
</dbReference>
<dbReference type="PANTHER" id="PTHR33202">
    <property type="entry name" value="ZINC UPTAKE REGULATION PROTEIN"/>
    <property type="match status" value="1"/>
</dbReference>
<comment type="similarity">
    <text evidence="1">Belongs to the Fur family.</text>
</comment>
<dbReference type="AlphaFoldDB" id="A0AAW4W0S7"/>
<evidence type="ECO:0000256" key="5">
    <source>
        <dbReference type="ARBA" id="ARBA00023125"/>
    </source>
</evidence>
<keyword evidence="3 7" id="KW-0862">Zinc</keyword>
<evidence type="ECO:0000256" key="7">
    <source>
        <dbReference type="PIRSR" id="PIRSR602481-1"/>
    </source>
</evidence>
<evidence type="ECO:0000256" key="1">
    <source>
        <dbReference type="ARBA" id="ARBA00007957"/>
    </source>
</evidence>
<dbReference type="GO" id="GO:0003700">
    <property type="term" value="F:DNA-binding transcription factor activity"/>
    <property type="evidence" value="ECO:0007669"/>
    <property type="project" value="InterPro"/>
</dbReference>
<dbReference type="SUPFAM" id="SSF46785">
    <property type="entry name" value="Winged helix' DNA-binding domain"/>
    <property type="match status" value="1"/>
</dbReference>
<name>A0AAW4W0S7_9FIRM</name>
<dbReference type="GO" id="GO:1900376">
    <property type="term" value="P:regulation of secondary metabolite biosynthetic process"/>
    <property type="evidence" value="ECO:0007669"/>
    <property type="project" value="TreeGrafter"/>
</dbReference>
<dbReference type="RefSeq" id="WP_116705667.1">
    <property type="nucleotide sequence ID" value="NZ_DBEZNG010000036.1"/>
</dbReference>
<keyword evidence="7" id="KW-0479">Metal-binding</keyword>
<evidence type="ECO:0000256" key="2">
    <source>
        <dbReference type="ARBA" id="ARBA00022491"/>
    </source>
</evidence>
<feature type="binding site" evidence="7">
    <location>
        <position position="121"/>
    </location>
    <ligand>
        <name>Zn(2+)</name>
        <dbReference type="ChEBI" id="CHEBI:29105"/>
    </ligand>
</feature>
<dbReference type="GO" id="GO:0000976">
    <property type="term" value="F:transcription cis-regulatory region binding"/>
    <property type="evidence" value="ECO:0007669"/>
    <property type="project" value="TreeGrafter"/>
</dbReference>
<feature type="binding site" evidence="7">
    <location>
        <position position="84"/>
    </location>
    <ligand>
        <name>Zn(2+)</name>
        <dbReference type="ChEBI" id="CHEBI:29105"/>
    </ligand>
</feature>
<keyword evidence="5" id="KW-0238">DNA-binding</keyword>
<sequence length="127" mass="14285">MQTRNTIQRQIVLQAVNQMHNHPTADAIYAVIAAQHPTISKATVYRNLNQLAAQGEILRVPVPTGADHFDFNIKPHYHVRCTKCGGVFDVFMPPVTDLIDRVEDSSGVELHRYEILFEGICSACRKD</sequence>
<keyword evidence="9" id="KW-1185">Reference proteome</keyword>
<dbReference type="Gene3D" id="3.30.1490.190">
    <property type="match status" value="1"/>
</dbReference>
<evidence type="ECO:0000313" key="9">
    <source>
        <dbReference type="Proteomes" id="UP001298753"/>
    </source>
</evidence>
<reference evidence="8 9" key="1">
    <citation type="submission" date="2021-10" db="EMBL/GenBank/DDBJ databases">
        <title>Anaerobic single-cell dispensing facilitates the cultivation of human gut bacteria.</title>
        <authorList>
            <person name="Afrizal A."/>
        </authorList>
    </citation>
    <scope>NUCLEOTIDE SEQUENCE [LARGE SCALE GENOMIC DNA]</scope>
    <source>
        <strain evidence="8 9">CLA-AA-H270</strain>
    </source>
</reference>
<gene>
    <name evidence="8" type="ORF">LKD22_06960</name>
</gene>
<evidence type="ECO:0000313" key="8">
    <source>
        <dbReference type="EMBL" id="MCC2176866.1"/>
    </source>
</evidence>
<evidence type="ECO:0000256" key="3">
    <source>
        <dbReference type="ARBA" id="ARBA00022833"/>
    </source>
</evidence>
<dbReference type="GeneID" id="98660812"/>
<protein>
    <submittedName>
        <fullName evidence="8">Transcriptional repressor</fullName>
    </submittedName>
</protein>
<comment type="caution">
    <text evidence="8">The sequence shown here is derived from an EMBL/GenBank/DDBJ whole genome shotgun (WGS) entry which is preliminary data.</text>
</comment>
<proteinExistence type="inferred from homology"/>
<dbReference type="PANTHER" id="PTHR33202:SF7">
    <property type="entry name" value="FERRIC UPTAKE REGULATION PROTEIN"/>
    <property type="match status" value="1"/>
</dbReference>
<feature type="binding site" evidence="7">
    <location>
        <position position="81"/>
    </location>
    <ligand>
        <name>Zn(2+)</name>
        <dbReference type="ChEBI" id="CHEBI:29105"/>
    </ligand>
</feature>
<keyword evidence="4" id="KW-0805">Transcription regulation</keyword>
<keyword evidence="6" id="KW-0804">Transcription</keyword>
<dbReference type="Pfam" id="PF01475">
    <property type="entry name" value="FUR"/>
    <property type="match status" value="1"/>
</dbReference>
<dbReference type="GO" id="GO:0045892">
    <property type="term" value="P:negative regulation of DNA-templated transcription"/>
    <property type="evidence" value="ECO:0007669"/>
    <property type="project" value="TreeGrafter"/>
</dbReference>
<dbReference type="InterPro" id="IPR036388">
    <property type="entry name" value="WH-like_DNA-bd_sf"/>
</dbReference>
<dbReference type="InterPro" id="IPR036390">
    <property type="entry name" value="WH_DNA-bd_sf"/>
</dbReference>
<dbReference type="InterPro" id="IPR043135">
    <property type="entry name" value="Fur_C"/>
</dbReference>
<keyword evidence="2" id="KW-0678">Repressor</keyword>
<evidence type="ECO:0000256" key="6">
    <source>
        <dbReference type="ARBA" id="ARBA00023163"/>
    </source>
</evidence>